<dbReference type="Gene3D" id="3.90.226.10">
    <property type="entry name" value="2-enoyl-CoA Hydratase, Chain A, domain 1"/>
    <property type="match status" value="1"/>
</dbReference>
<comment type="similarity">
    <text evidence="5">Belongs to the enoyl-CoA hydratase/isomerase family.</text>
</comment>
<keyword evidence="2" id="KW-0276">Fatty acid metabolism</keyword>
<dbReference type="PROSITE" id="PS00166">
    <property type="entry name" value="ENOYL_COA_HYDRATASE"/>
    <property type="match status" value="1"/>
</dbReference>
<evidence type="ECO:0000256" key="5">
    <source>
        <dbReference type="RuleBase" id="RU003707"/>
    </source>
</evidence>
<comment type="catalytic activity">
    <reaction evidence="4">
        <text>a 4-saturated-(3S)-3-hydroxyacyl-CoA = a (3E)-enoyl-CoA + H2O</text>
        <dbReference type="Rhea" id="RHEA:20724"/>
        <dbReference type="ChEBI" id="CHEBI:15377"/>
        <dbReference type="ChEBI" id="CHEBI:58521"/>
        <dbReference type="ChEBI" id="CHEBI:137480"/>
        <dbReference type="EC" id="4.2.1.17"/>
    </reaction>
</comment>
<keyword evidence="2" id="KW-0443">Lipid metabolism</keyword>
<keyword evidence="6" id="KW-0413">Isomerase</keyword>
<dbReference type="GO" id="GO:0016853">
    <property type="term" value="F:isomerase activity"/>
    <property type="evidence" value="ECO:0007669"/>
    <property type="project" value="UniProtKB-KW"/>
</dbReference>
<dbReference type="GO" id="GO:0004300">
    <property type="term" value="F:enoyl-CoA hydratase activity"/>
    <property type="evidence" value="ECO:0007669"/>
    <property type="project" value="UniProtKB-EC"/>
</dbReference>
<comment type="catalytic activity">
    <reaction evidence="3">
        <text>a (3S)-3-hydroxyacyl-CoA = a (2E)-enoyl-CoA + H2O</text>
        <dbReference type="Rhea" id="RHEA:16105"/>
        <dbReference type="ChEBI" id="CHEBI:15377"/>
        <dbReference type="ChEBI" id="CHEBI:57318"/>
        <dbReference type="ChEBI" id="CHEBI:58856"/>
        <dbReference type="EC" id="4.2.1.17"/>
    </reaction>
</comment>
<evidence type="ECO:0000256" key="3">
    <source>
        <dbReference type="ARBA" id="ARBA00023709"/>
    </source>
</evidence>
<evidence type="ECO:0000313" key="6">
    <source>
        <dbReference type="EMBL" id="MBH5143503.1"/>
    </source>
</evidence>
<proteinExistence type="inferred from homology"/>
<dbReference type="InterPro" id="IPR018376">
    <property type="entry name" value="Enoyl-CoA_hyd/isom_CS"/>
</dbReference>
<dbReference type="EMBL" id="JAECSB010000037">
    <property type="protein sequence ID" value="MBH5143503.1"/>
    <property type="molecule type" value="Genomic_DNA"/>
</dbReference>
<evidence type="ECO:0000256" key="2">
    <source>
        <dbReference type="ARBA" id="ARBA00022832"/>
    </source>
</evidence>
<evidence type="ECO:0000313" key="7">
    <source>
        <dbReference type="Proteomes" id="UP000627573"/>
    </source>
</evidence>
<name>A0A8I0ZVN4_RHOER</name>
<organism evidence="6 7">
    <name type="scientific">Rhodococcus erythropolis</name>
    <name type="common">Arthrobacter picolinophilus</name>
    <dbReference type="NCBI Taxonomy" id="1833"/>
    <lineage>
        <taxon>Bacteria</taxon>
        <taxon>Bacillati</taxon>
        <taxon>Actinomycetota</taxon>
        <taxon>Actinomycetes</taxon>
        <taxon>Mycobacteriales</taxon>
        <taxon>Nocardiaceae</taxon>
        <taxon>Rhodococcus</taxon>
        <taxon>Rhodococcus erythropolis group</taxon>
    </lineage>
</organism>
<dbReference type="RefSeq" id="WP_019749715.1">
    <property type="nucleotide sequence ID" value="NZ_CP176579.1"/>
</dbReference>
<gene>
    <name evidence="6" type="ORF">I3517_12830</name>
</gene>
<dbReference type="InterPro" id="IPR001753">
    <property type="entry name" value="Enoyl-CoA_hydra/iso"/>
</dbReference>
<comment type="caution">
    <text evidence="6">The sequence shown here is derived from an EMBL/GenBank/DDBJ whole genome shotgun (WGS) entry which is preliminary data.</text>
</comment>
<keyword evidence="7" id="KW-1185">Reference proteome</keyword>
<reference evidence="6 7" key="1">
    <citation type="submission" date="2020-12" db="EMBL/GenBank/DDBJ databases">
        <title>Draft genome sequence of furan degrading bacterial strain FUR100.</title>
        <authorList>
            <person name="Woiski C."/>
        </authorList>
    </citation>
    <scope>NUCLEOTIDE SEQUENCE [LARGE SCALE GENOMIC DNA]</scope>
    <source>
        <strain evidence="6 7">FUR100</strain>
    </source>
</reference>
<dbReference type="PANTHER" id="PTHR43459:SF1">
    <property type="entry name" value="EG:BACN32G11.4 PROTEIN"/>
    <property type="match status" value="1"/>
</dbReference>
<dbReference type="PANTHER" id="PTHR43459">
    <property type="entry name" value="ENOYL-COA HYDRATASE"/>
    <property type="match status" value="1"/>
</dbReference>
<dbReference type="SUPFAM" id="SSF52096">
    <property type="entry name" value="ClpP/crotonase"/>
    <property type="match status" value="1"/>
</dbReference>
<dbReference type="Proteomes" id="UP000627573">
    <property type="component" value="Unassembled WGS sequence"/>
</dbReference>
<dbReference type="AlphaFoldDB" id="A0A8I0ZVN4"/>
<protein>
    <submittedName>
        <fullName evidence="6">Enoyl-CoA hydratase/isomerase family protein</fullName>
    </submittedName>
</protein>
<dbReference type="CDD" id="cd06558">
    <property type="entry name" value="crotonase-like"/>
    <property type="match status" value="1"/>
</dbReference>
<dbReference type="GO" id="GO:0006631">
    <property type="term" value="P:fatty acid metabolic process"/>
    <property type="evidence" value="ECO:0007669"/>
    <property type="project" value="UniProtKB-KW"/>
</dbReference>
<evidence type="ECO:0000256" key="1">
    <source>
        <dbReference type="ARBA" id="ARBA00002994"/>
    </source>
</evidence>
<sequence length="255" mass="26338">MTAAEPVEYSIDSRGVARIHMNRPTASNALDPELATALDTAINSLAAEPNARVLVLSGGGKNFCAGGDVRRMAEAEDTPAFLSDLAANVHRALVRLDSLPITVVAAVQGSAAGAGLGLVLASDFVVASASSKFVAAYSAVGLSPDCGVSILLPRVVGLRRASQMLLAARVVGGVEALEWGLITDLVEDEAVGSRAEELAELLAGAPFPAVGQTRRLARASLARPYAEHLDDEASTIAVVSSSPEAVTRIRRFAAR</sequence>
<comment type="function">
    <text evidence="1">Could possibly oxidize fatty acids using specific components.</text>
</comment>
<accession>A0A8I0ZVN4</accession>
<dbReference type="InterPro" id="IPR029045">
    <property type="entry name" value="ClpP/crotonase-like_dom_sf"/>
</dbReference>
<dbReference type="Pfam" id="PF00378">
    <property type="entry name" value="ECH_1"/>
    <property type="match status" value="1"/>
</dbReference>
<evidence type="ECO:0000256" key="4">
    <source>
        <dbReference type="ARBA" id="ARBA00023717"/>
    </source>
</evidence>